<sequence length="169" mass="19868">MNALTMDKIIRYSKVILMGYFSFFGLLMMFSNFTDYGSNYEYVAHVLSMDTTEHNPNLRYRAITSPTLHHRIYWLIITLEVTFSAFCMLGVYQLLKNINGSSEEFHEAKKFSIIGLLIAIFIYYVCFQVVGVEWFDMDTSNIWNAKDWARHIVDFILPLLIYIAIKVER</sequence>
<dbReference type="Pfam" id="PF09933">
    <property type="entry name" value="DUF2165"/>
    <property type="match status" value="1"/>
</dbReference>
<dbReference type="Proteomes" id="UP000217830">
    <property type="component" value="Unassembled WGS sequence"/>
</dbReference>
<feature type="transmembrane region" description="Helical" evidence="1">
    <location>
        <begin position="113"/>
        <end position="136"/>
    </location>
</feature>
<reference evidence="2 3" key="1">
    <citation type="submission" date="2017-08" db="EMBL/GenBank/DDBJ databases">
        <title>Draft Genome Sequence of Pseudomonas moraviensis TYU6, isolated from Taxus cuspidata by using PacBio Single-Molecule Real-Time Technology.</title>
        <authorList>
            <person name="Baek K.-H."/>
            <person name="Mishra A.K."/>
        </authorList>
    </citation>
    <scope>NUCLEOTIDE SEQUENCE [LARGE SCALE GENOMIC DNA]</scope>
    <source>
        <strain evidence="2 3">TYU6</strain>
    </source>
</reference>
<keyword evidence="1" id="KW-0812">Transmembrane</keyword>
<accession>A0A2A2PIF8</accession>
<keyword evidence="1" id="KW-1133">Transmembrane helix</keyword>
<dbReference type="EMBL" id="NRST01000001">
    <property type="protein sequence ID" value="PAW55389.1"/>
    <property type="molecule type" value="Genomic_DNA"/>
</dbReference>
<protein>
    <recommendedName>
        <fullName evidence="4">DUF2165 domain-containing protein</fullName>
    </recommendedName>
</protein>
<evidence type="ECO:0000256" key="1">
    <source>
        <dbReference type="SAM" id="Phobius"/>
    </source>
</evidence>
<evidence type="ECO:0000313" key="2">
    <source>
        <dbReference type="EMBL" id="PAW55389.1"/>
    </source>
</evidence>
<dbReference type="AlphaFoldDB" id="A0A2A2PIF8"/>
<evidence type="ECO:0008006" key="4">
    <source>
        <dbReference type="Google" id="ProtNLM"/>
    </source>
</evidence>
<feature type="transmembrane region" description="Helical" evidence="1">
    <location>
        <begin position="12"/>
        <end position="30"/>
    </location>
</feature>
<dbReference type="InterPro" id="IPR018681">
    <property type="entry name" value="DUF2165_transmembrane"/>
</dbReference>
<name>A0A2A2PIF8_9PSED</name>
<feature type="transmembrane region" description="Helical" evidence="1">
    <location>
        <begin position="72"/>
        <end position="92"/>
    </location>
</feature>
<organism evidence="2 3">
    <name type="scientific">Pseudomonas moraviensis</name>
    <dbReference type="NCBI Taxonomy" id="321662"/>
    <lineage>
        <taxon>Bacteria</taxon>
        <taxon>Pseudomonadati</taxon>
        <taxon>Pseudomonadota</taxon>
        <taxon>Gammaproteobacteria</taxon>
        <taxon>Pseudomonadales</taxon>
        <taxon>Pseudomonadaceae</taxon>
        <taxon>Pseudomonas</taxon>
    </lineage>
</organism>
<gene>
    <name evidence="2" type="ORF">CKQ80_08750</name>
</gene>
<evidence type="ECO:0000313" key="3">
    <source>
        <dbReference type="Proteomes" id="UP000217830"/>
    </source>
</evidence>
<feature type="transmembrane region" description="Helical" evidence="1">
    <location>
        <begin position="148"/>
        <end position="165"/>
    </location>
</feature>
<proteinExistence type="predicted"/>
<dbReference type="RefSeq" id="WP_095667454.1">
    <property type="nucleotide sequence ID" value="NZ_NRSS01000004.1"/>
</dbReference>
<keyword evidence="1" id="KW-0472">Membrane</keyword>
<comment type="caution">
    <text evidence="2">The sequence shown here is derived from an EMBL/GenBank/DDBJ whole genome shotgun (WGS) entry which is preliminary data.</text>
</comment>
<keyword evidence="3" id="KW-1185">Reference proteome</keyword>